<dbReference type="EMBL" id="SDOX01000166">
    <property type="protein sequence ID" value="TFJ80491.1"/>
    <property type="molecule type" value="Genomic_DNA"/>
</dbReference>
<dbReference type="Gene3D" id="3.40.50.300">
    <property type="entry name" value="P-loop containing nucleotide triphosphate hydrolases"/>
    <property type="match status" value="3"/>
</dbReference>
<evidence type="ECO:0000259" key="2">
    <source>
        <dbReference type="SMART" id="SM00382"/>
    </source>
</evidence>
<dbReference type="GO" id="GO:0005524">
    <property type="term" value="F:ATP binding"/>
    <property type="evidence" value="ECO:0007669"/>
    <property type="project" value="InterPro"/>
</dbReference>
<reference evidence="3 4" key="1">
    <citation type="submission" date="2019-01" db="EMBL/GenBank/DDBJ databases">
        <title>Nuclear Genome Assembly of the Microalgal Biofuel strain Nannochloropsis salina CCMP1776.</title>
        <authorList>
            <person name="Hovde B."/>
        </authorList>
    </citation>
    <scope>NUCLEOTIDE SEQUENCE [LARGE SCALE GENOMIC DNA]</scope>
    <source>
        <strain evidence="3 4">CCMP1776</strain>
    </source>
</reference>
<dbReference type="GO" id="GO:0016887">
    <property type="term" value="F:ATP hydrolysis activity"/>
    <property type="evidence" value="ECO:0007669"/>
    <property type="project" value="InterPro"/>
</dbReference>
<feature type="compositionally biased region" description="Low complexity" evidence="1">
    <location>
        <begin position="373"/>
        <end position="384"/>
    </location>
</feature>
<feature type="region of interest" description="Disordered" evidence="1">
    <location>
        <begin position="369"/>
        <end position="403"/>
    </location>
</feature>
<comment type="caution">
    <text evidence="3">The sequence shown here is derived from an EMBL/GenBank/DDBJ whole genome shotgun (WGS) entry which is preliminary data.</text>
</comment>
<dbReference type="SUPFAM" id="SSF52540">
    <property type="entry name" value="P-loop containing nucleoside triphosphate hydrolases"/>
    <property type="match status" value="3"/>
</dbReference>
<feature type="domain" description="AAA+ ATPase" evidence="2">
    <location>
        <begin position="867"/>
        <end position="1014"/>
    </location>
</feature>
<feature type="domain" description="AAA+ ATPase" evidence="2">
    <location>
        <begin position="510"/>
        <end position="675"/>
    </location>
</feature>
<evidence type="ECO:0000313" key="4">
    <source>
        <dbReference type="Proteomes" id="UP000355283"/>
    </source>
</evidence>
<evidence type="ECO:0000256" key="1">
    <source>
        <dbReference type="SAM" id="MobiDB-lite"/>
    </source>
</evidence>
<evidence type="ECO:0000313" key="3">
    <source>
        <dbReference type="EMBL" id="TFJ80491.1"/>
    </source>
</evidence>
<feature type="region of interest" description="Disordered" evidence="1">
    <location>
        <begin position="793"/>
        <end position="821"/>
    </location>
</feature>
<feature type="compositionally biased region" description="Polar residues" evidence="1">
    <location>
        <begin position="805"/>
        <end position="821"/>
    </location>
</feature>
<sequence length="2199" mass="237582">MLARRRLHVLDKHLSLARRGLSTQASSGGVRIDLGSGVHVVKRFPRNPELVPRGYLGNLSQLSEETLNHLRWMAQKDRLGQDCFLLGGPGPVRRWLALSYCELAGREVDFMTLSRDTTESDLKQRREILHANALFVDQAPVRAALHGRVLIIEGIERVERNVLPTLNNLLEDRSMALEDGRFIMKSSGYMQLLAAGHSEADLRTQGLLPCHPDFRVLALGLPVPPYKGRTLDPPLRSRFQCRAVDSSLSGDPLGASTVTGPLPRASSLAAPPPGAIPSSSDPCPHNFSLDRSAPAVDPQIVTFVETLRQLRVGAGGGGQGVGANFPIFPVWNLPHLNDLLARFPGCGRGQALARTYPYMYAASSPLSYERQEPLQQQLRPSSPSRPRRFKGSRTREGESNNKGALMGLAGRLGVDNMSVGPLFQAVEAMVTHEEPSKGLCARRQVRLQFEGGIEATAEAGELAPSNAPLSLYAPGGGVAGKEEGREREEYFVETPTTRAILTGMLQEHALGRDVCLLGEKGVGKSRLAQLFGHRLGYVPEVFPLFRDLTPRDLLQRRGTDGEGNTRWEDSPLVRAAKEGKLVILDGIHRLHADTLVSLQRLVLDREVELYDGTRLVLGAGEGGDGRGRGGEPRLSDGGLRVLPLHPSFRIVALGQTDPSPLSSASALSVPWLQHEIVPLFSWLSLPPLTAPEHDHLLHEAFPSLPPSLRHALLKIEAGLGNRETEGEQVSLSTRQLVRLARALVAVVGEGGPEREERARATLPVLMHETLMTAFATGQVREVVEDVLQRAGLSMPSKGSRRTPDSKSNGSPSALNIETTPDTVRIGDVSAPRCRAQQRELVPNPTPFFDNPRHVQLLQRLLVDWIAGEKAILLVGNQGVGKNKLVDRLLQLLDAEREYIQLHRDTTLHSLTLVPALIDGRITYEDSPLIRAVEQGRVLVVDEADKAPAEVVLVLKGLLEDGYLLLPDGRKVMAGTDREGGIGSVGEGTSARQKNGEKAVIPIHPDFRMIVLANRPGYPFLGNDFFATVGDVFACHAIENADVDSEEQLLAAYAPSLPPSLHRRLALCFADLRELYLEGVILYPYSVREAVAVVRHLEAFPQDGVGAALNNVLDFDVFSQEETREILAQVFQSRGIPLTSGLVVEGRSGSSEEGKIPPVEVASPQPLPPVEVVGSWKEERGERGKGVDLWAEVMQGRAWQLPASVWGSYEVETSRLSRFSEEVARVNVGKWVRGGGGGGGGRGASLSMAATRGMGSGGETDLHVLASDPFCLLSFYDLGGGGGGSRALRRLELFPGPWGSMLDDTPYVFPIPCPSAVPSQGDSGEGGGDWVGVVFPRKRYVLLLPASGALSEGEAQRLDLPRPGSASPATALSPALAAWGGSTASAWRDMLGGRGDAGGGKMAEDVRVGVQLVAESMGSRRLIYYTPGEASLSVMDVEGGTGKGGGAKKGRGVTGRITHIQLRDPWTGDDINLRHIGVAPSGELVLWCQGGREEGGGREEAVFALEGLRLDLSNAEGSTGGVMHSGKGGFCFENEADPMAALRLRKIRVSGVPASEAFVEQGRVLSPTSLSLPSFLAPSNSSSSSSPSSAFFTTAPGAYFQAIGPWCREEIKTEEERSVFMVPRGIRGGDTGPGCVMRVVQEHPRALKRLDHLVSVLSSPSSSETSSPSPLSPNCTGSEGTSDKVVVEVIDPCARTLRSIVLHSHPPPSLASVSRPRGRPPRPLRALGMLQVGKAGGEGGTGRVALLLNDETLRLVEMEEEALERQQREWKMMFPGGVAGKEEMLRQRATEEEERNKGKRERWEKAEASVPKTGLDRPKHGKEDAKNEPHVGGNTWAGGTGGSDTAGLGGRGGPYRLDKGHRVHQVSEAMKQQVTESARKEAAHMGREALKARLREIGMVEGEWKAYDGIRERVEGSVRQLREILEGLRSRGKEREWVRNQAQGELDDAKLVDGLAGERLVFRRRVEAAEAEEGGGRKAEKEKRGRRRMLFVMDASGSMYRFNGEDGRLDRMLEVACMLMEAFEGQAGEEGGGEVEYAIWAHSGDAPRLPLVEFGRPPRTRKEKLAVLERIAAHAQYCQAGDHTLRATEEAAAELSAYQQARDGGEEEGEGQGRGGGSYLFVVSDANFARYGIDPRRLGEALVRDRSVRGHVFLVASLGDEAAAAVRAMPVGRAHLCLDAAALPGAMKRIFVEELKGSMG</sequence>
<dbReference type="InterPro" id="IPR003593">
    <property type="entry name" value="AAA+_ATPase"/>
</dbReference>
<dbReference type="InterPro" id="IPR039891">
    <property type="entry name" value="VWA8"/>
</dbReference>
<dbReference type="SMART" id="SM00382">
    <property type="entry name" value="AAA"/>
    <property type="match status" value="2"/>
</dbReference>
<dbReference type="PANTHER" id="PTHR21610:SF9">
    <property type="entry name" value="VON WILLEBRAND FACTOR A DOMAIN-CONTAINING PROTEIN 8"/>
    <property type="match status" value="1"/>
</dbReference>
<name>A0A4D9CMY2_9STRA</name>
<feature type="region of interest" description="Disordered" evidence="1">
    <location>
        <begin position="2095"/>
        <end position="2115"/>
    </location>
</feature>
<feature type="compositionally biased region" description="Low complexity" evidence="1">
    <location>
        <begin position="1656"/>
        <end position="1672"/>
    </location>
</feature>
<organism evidence="3 4">
    <name type="scientific">Nannochloropsis salina CCMP1776</name>
    <dbReference type="NCBI Taxonomy" id="1027361"/>
    <lineage>
        <taxon>Eukaryota</taxon>
        <taxon>Sar</taxon>
        <taxon>Stramenopiles</taxon>
        <taxon>Ochrophyta</taxon>
        <taxon>Eustigmatophyceae</taxon>
        <taxon>Eustigmatales</taxon>
        <taxon>Monodopsidaceae</taxon>
        <taxon>Microchloropsis</taxon>
        <taxon>Microchloropsis salina</taxon>
    </lineage>
</organism>
<dbReference type="Proteomes" id="UP000355283">
    <property type="component" value="Unassembled WGS sequence"/>
</dbReference>
<feature type="region of interest" description="Disordered" evidence="1">
    <location>
        <begin position="1656"/>
        <end position="1679"/>
    </location>
</feature>
<dbReference type="OrthoDB" id="5186at2759"/>
<keyword evidence="4" id="KW-1185">Reference proteome</keyword>
<dbReference type="InterPro" id="IPR027417">
    <property type="entry name" value="P-loop_NTPase"/>
</dbReference>
<dbReference type="PANTHER" id="PTHR21610">
    <property type="entry name" value="VON WILLEBRAND FACTOR A DOMAIN-CONTAINING PROTEIN 8"/>
    <property type="match status" value="1"/>
</dbReference>
<proteinExistence type="predicted"/>
<dbReference type="InterPro" id="IPR036465">
    <property type="entry name" value="vWFA_dom_sf"/>
</dbReference>
<dbReference type="InterPro" id="IPR011704">
    <property type="entry name" value="ATPase_dyneun-rel_AAA"/>
</dbReference>
<dbReference type="GO" id="GO:0005737">
    <property type="term" value="C:cytoplasm"/>
    <property type="evidence" value="ECO:0007669"/>
    <property type="project" value="TreeGrafter"/>
</dbReference>
<feature type="compositionally biased region" description="Basic and acidic residues" evidence="1">
    <location>
        <begin position="1785"/>
        <end position="1806"/>
    </location>
</feature>
<feature type="compositionally biased region" description="Gly residues" evidence="1">
    <location>
        <begin position="1834"/>
        <end position="1844"/>
    </location>
</feature>
<dbReference type="SUPFAM" id="SSF53300">
    <property type="entry name" value="vWA-like"/>
    <property type="match status" value="1"/>
</dbReference>
<dbReference type="Pfam" id="PF07728">
    <property type="entry name" value="AAA_5"/>
    <property type="match status" value="3"/>
</dbReference>
<feature type="region of interest" description="Disordered" evidence="1">
    <location>
        <begin position="1785"/>
        <end position="1844"/>
    </location>
</feature>
<protein>
    <recommendedName>
        <fullName evidence="2">AAA+ ATPase domain-containing protein</fullName>
    </recommendedName>
</protein>
<dbReference type="FunFam" id="3.40.50.300:FF:000587">
    <property type="entry name" value="von Willebrand factor A domain containing 8"/>
    <property type="match status" value="1"/>
</dbReference>
<gene>
    <name evidence="3" type="ORF">NSK_008232</name>
</gene>
<feature type="compositionally biased region" description="Basic and acidic residues" evidence="1">
    <location>
        <begin position="1813"/>
        <end position="1828"/>
    </location>
</feature>
<accession>A0A4D9CMY2</accession>
<feature type="region of interest" description="Disordered" evidence="1">
    <location>
        <begin position="250"/>
        <end position="280"/>
    </location>
</feature>